<dbReference type="Proteomes" id="UP000000268">
    <property type="component" value="Plasmid pREB3"/>
</dbReference>
<keyword evidence="3" id="KW-1185">Reference proteome</keyword>
<accession>A8ZMY1</accession>
<evidence type="ECO:0000313" key="3">
    <source>
        <dbReference type="Proteomes" id="UP000000268"/>
    </source>
</evidence>
<keyword evidence="2" id="KW-0614">Plasmid</keyword>
<sequence length="39" mass="4367">MNFWLGVDDEPEEFISVIDLHGAHAIELMGILLGMAIRI</sequence>
<name>A8ZMY1_ACAM1</name>
<keyword evidence="1" id="KW-0472">Membrane</keyword>
<gene>
    <name evidence="2" type="ordered locus">AM1_C0248</name>
</gene>
<feature type="transmembrane region" description="Helical" evidence="1">
    <location>
        <begin position="20"/>
        <end position="37"/>
    </location>
</feature>
<reference evidence="2 3" key="1">
    <citation type="journal article" date="2008" name="Proc. Natl. Acad. Sci. U.S.A.">
        <title>Niche adaptation and genome expansion in the chlorophyll d-producing cyanobacterium Acaryochloris marina.</title>
        <authorList>
            <person name="Swingley W.D."/>
            <person name="Chen M."/>
            <person name="Cheung P.C."/>
            <person name="Conrad A.L."/>
            <person name="Dejesa L.C."/>
            <person name="Hao J."/>
            <person name="Honchak B.M."/>
            <person name="Karbach L.E."/>
            <person name="Kurdoglu A."/>
            <person name="Lahiri S."/>
            <person name="Mastrian S.D."/>
            <person name="Miyashita H."/>
            <person name="Page L."/>
            <person name="Ramakrishna P."/>
            <person name="Satoh S."/>
            <person name="Sattley W.M."/>
            <person name="Shimada Y."/>
            <person name="Taylor H.L."/>
            <person name="Tomo T."/>
            <person name="Tsuchiya T."/>
            <person name="Wang Z.T."/>
            <person name="Raymond J."/>
            <person name="Mimuro M."/>
            <person name="Blankenship R.E."/>
            <person name="Touchman J.W."/>
        </authorList>
    </citation>
    <scope>NUCLEOTIDE SEQUENCE [LARGE SCALE GENOMIC DNA]</scope>
    <source>
        <strain evidence="3">MBIC 11017</strain>
        <plasmid evidence="3">Plasmid pREB3</plasmid>
    </source>
</reference>
<dbReference type="EMBL" id="CP000840">
    <property type="protein sequence ID" value="ABW32180.1"/>
    <property type="molecule type" value="Genomic_DNA"/>
</dbReference>
<dbReference type="HOGENOM" id="CLU_3303025_0_0_3"/>
<evidence type="ECO:0000313" key="2">
    <source>
        <dbReference type="EMBL" id="ABW32180.1"/>
    </source>
</evidence>
<dbReference type="KEGG" id="amr:AM1_C0248"/>
<keyword evidence="1" id="KW-0812">Transmembrane</keyword>
<keyword evidence="1" id="KW-1133">Transmembrane helix</keyword>
<dbReference type="AlphaFoldDB" id="A8ZMY1"/>
<evidence type="ECO:0000256" key="1">
    <source>
        <dbReference type="SAM" id="Phobius"/>
    </source>
</evidence>
<organism evidence="2 3">
    <name type="scientific">Acaryochloris marina (strain MBIC 11017)</name>
    <dbReference type="NCBI Taxonomy" id="329726"/>
    <lineage>
        <taxon>Bacteria</taxon>
        <taxon>Bacillati</taxon>
        <taxon>Cyanobacteriota</taxon>
        <taxon>Cyanophyceae</taxon>
        <taxon>Acaryochloridales</taxon>
        <taxon>Acaryochloridaceae</taxon>
        <taxon>Acaryochloris</taxon>
    </lineage>
</organism>
<protein>
    <submittedName>
        <fullName evidence="2">Uncharacterized protein</fullName>
    </submittedName>
</protein>
<proteinExistence type="predicted"/>
<geneLocation type="plasmid" evidence="2 3">
    <name>pREB3</name>
</geneLocation>